<feature type="transmembrane region" description="Helical" evidence="1">
    <location>
        <begin position="78"/>
        <end position="100"/>
    </location>
</feature>
<dbReference type="AlphaFoldDB" id="A0A366R9C6"/>
<dbReference type="GeneID" id="41997911"/>
<keyword evidence="3" id="KW-1185">Reference proteome</keyword>
<reference evidence="2 3" key="1">
    <citation type="submission" date="2018-06" db="EMBL/GenBank/DDBJ databases">
        <title>Fusarium incarnatum-equiseti species complex species 28.</title>
        <authorList>
            <person name="Gardiner D.M."/>
        </authorList>
    </citation>
    <scope>NUCLEOTIDE SEQUENCE [LARGE SCALE GENOMIC DNA]</scope>
    <source>
        <strain evidence="2 3">FIESC_28</strain>
    </source>
</reference>
<sequence>MWASFFHRGSIVLSIVPGLFGLLAVTKPESMLKLIEFPIPTEPQNRKLACALARLHGIRNIILCSLFINNALTGDKNLIAANLAAIVFMMLGDGFVSRSLLGRGEWLHWGYIPFYGGFIAGLLYAE</sequence>
<feature type="transmembrane region" description="Helical" evidence="1">
    <location>
        <begin position="106"/>
        <end position="125"/>
    </location>
</feature>
<dbReference type="Proteomes" id="UP000253153">
    <property type="component" value="Unassembled WGS sequence"/>
</dbReference>
<gene>
    <name evidence="2" type="ORF">FIESC28_08477</name>
</gene>
<proteinExistence type="predicted"/>
<feature type="transmembrane region" description="Helical" evidence="1">
    <location>
        <begin position="6"/>
        <end position="25"/>
    </location>
</feature>
<accession>A0A366R9C6</accession>
<dbReference type="EMBL" id="QKXC01000193">
    <property type="protein sequence ID" value="RBR12775.1"/>
    <property type="molecule type" value="Genomic_DNA"/>
</dbReference>
<dbReference type="Pfam" id="PF14087">
    <property type="entry name" value="DUF4267"/>
    <property type="match status" value="1"/>
</dbReference>
<evidence type="ECO:0000313" key="2">
    <source>
        <dbReference type="EMBL" id="RBR12775.1"/>
    </source>
</evidence>
<evidence type="ECO:0000313" key="3">
    <source>
        <dbReference type="Proteomes" id="UP000253153"/>
    </source>
</evidence>
<evidence type="ECO:0000256" key="1">
    <source>
        <dbReference type="SAM" id="Phobius"/>
    </source>
</evidence>
<keyword evidence="1" id="KW-1133">Transmembrane helix</keyword>
<dbReference type="InterPro" id="IPR025363">
    <property type="entry name" value="DUF4267"/>
</dbReference>
<dbReference type="RefSeq" id="XP_031013307.1">
    <property type="nucleotide sequence ID" value="XM_031162615.1"/>
</dbReference>
<comment type="caution">
    <text evidence="2">The sequence shown here is derived from an EMBL/GenBank/DDBJ whole genome shotgun (WGS) entry which is preliminary data.</text>
</comment>
<keyword evidence="1" id="KW-0472">Membrane</keyword>
<keyword evidence="1" id="KW-0812">Transmembrane</keyword>
<dbReference type="OrthoDB" id="5216128at2759"/>
<protein>
    <submittedName>
        <fullName evidence="2">Uncharacterized protein</fullName>
    </submittedName>
</protein>
<name>A0A366R9C6_9HYPO</name>
<organism evidence="2 3">
    <name type="scientific">Fusarium coffeatum</name>
    <dbReference type="NCBI Taxonomy" id="231269"/>
    <lineage>
        <taxon>Eukaryota</taxon>
        <taxon>Fungi</taxon>
        <taxon>Dikarya</taxon>
        <taxon>Ascomycota</taxon>
        <taxon>Pezizomycotina</taxon>
        <taxon>Sordariomycetes</taxon>
        <taxon>Hypocreomycetidae</taxon>
        <taxon>Hypocreales</taxon>
        <taxon>Nectriaceae</taxon>
        <taxon>Fusarium</taxon>
        <taxon>Fusarium incarnatum-equiseti species complex</taxon>
    </lineage>
</organism>